<dbReference type="PANTHER" id="PTHR28250:SF1">
    <property type="entry name" value="CYTOCHROME B PRE-MRNA-PROCESSING PROTEIN 6"/>
    <property type="match status" value="1"/>
</dbReference>
<dbReference type="GO" id="GO:0034551">
    <property type="term" value="P:mitochondrial respiratory chain complex III assembly"/>
    <property type="evidence" value="ECO:0007669"/>
    <property type="project" value="TreeGrafter"/>
</dbReference>
<evidence type="ECO:0000313" key="2">
    <source>
        <dbReference type="EMBL" id="KAF7681750.1"/>
    </source>
</evidence>
<dbReference type="PANTHER" id="PTHR28250">
    <property type="entry name" value="CYTOCHROME B PRE-MRNA-PROCESSING PROTEIN 6"/>
    <property type="match status" value="1"/>
</dbReference>
<accession>A0A8H7BCU4</accession>
<gene>
    <name evidence="2" type="ORF">GT037_000726</name>
</gene>
<dbReference type="RefSeq" id="XP_038791629.1">
    <property type="nucleotide sequence ID" value="XM_038925773.1"/>
</dbReference>
<dbReference type="AlphaFoldDB" id="A0A8H7BCU4"/>
<dbReference type="EMBL" id="JAAABM010000001">
    <property type="protein sequence ID" value="KAF7681750.1"/>
    <property type="molecule type" value="Genomic_DNA"/>
</dbReference>
<dbReference type="Pfam" id="PF20180">
    <property type="entry name" value="UQCC2_CBP6"/>
    <property type="match status" value="1"/>
</dbReference>
<dbReference type="GeneID" id="62198951"/>
<evidence type="ECO:0000256" key="1">
    <source>
        <dbReference type="SAM" id="MobiDB-lite"/>
    </source>
</evidence>
<dbReference type="GO" id="GO:0043022">
    <property type="term" value="F:ribosome binding"/>
    <property type="evidence" value="ECO:0007669"/>
    <property type="project" value="InterPro"/>
</dbReference>
<evidence type="ECO:0000313" key="3">
    <source>
        <dbReference type="Proteomes" id="UP000596902"/>
    </source>
</evidence>
<dbReference type="Proteomes" id="UP000596902">
    <property type="component" value="Unassembled WGS sequence"/>
</dbReference>
<keyword evidence="3" id="KW-1185">Reference proteome</keyword>
<name>A0A8H7BCU4_9PLEO</name>
<dbReference type="GO" id="GO:0061671">
    <property type="term" value="C:Cbp3p-Cbp6 complex"/>
    <property type="evidence" value="ECO:0007669"/>
    <property type="project" value="InterPro"/>
</dbReference>
<dbReference type="InterPro" id="IPR037653">
    <property type="entry name" value="Cbp6"/>
</dbReference>
<sequence>MANTITKQYTRLLALWPKDALRPNLPFTRAIEHHGKPFGLQPITPPPEQGAKPHSPASTTPAASSPPANPKLEQAQVNALFSLLENRYSTKYALSPGVLKPTSAPEHYTRLMDEIERAPKKTWAPKLSIPEFDALSLQATPITSWTTRANSMTKLPLNLTSCLLCRPSCGSIYSTMWSHTILTFLIAPFAISEEKRMTFRDYNAYADRGGYYFRQINLIVHMPDIVQDMMKPAVYRHIALDRNGSLPEPQDSHGMKADHITALARLLDQTADSGLPKASWVRSFSIEENTAKYWESRKLRKTALSDLVCHMTNLHEFCCRFILNYHTMASIARSHGSQLTKMVMHFGADIHTSERLLLLNNFTALTELRISVSDSCLTEIEPLDLPNLRSLELVTEPTTGKLLTWLTHWNMPVLPAFAYLKPPERRSYAMRHKRLLAAFMARHGAGLKTVSVDSTAPKLTVFPYTPSLDIYKQVDIPEVIEGLPISVTQIFTSLFGQNLGYQVRRLECLFQTVQSLPPERSLHTIRMVSRDKYLGGSPFLWREKMKWADTRRINTWKDFNKYAKGLLELGVSMLDEQNVVLTDVLEEMKPSQESICTELLESATDALLKSAKE</sequence>
<comment type="caution">
    <text evidence="2">The sequence shown here is derived from an EMBL/GenBank/DDBJ whole genome shotgun (WGS) entry which is preliminary data.</text>
</comment>
<proteinExistence type="predicted"/>
<protein>
    <submittedName>
        <fullName evidence="2">Uncharacterized protein</fullName>
    </submittedName>
</protein>
<reference evidence="2" key="1">
    <citation type="submission" date="2020-01" db="EMBL/GenBank/DDBJ databases">
        <authorList>
            <person name="Feng Z.H.Z."/>
        </authorList>
    </citation>
    <scope>NUCLEOTIDE SEQUENCE</scope>
    <source>
        <strain evidence="2">CBS107.38</strain>
    </source>
</reference>
<reference evidence="2" key="2">
    <citation type="submission" date="2020-08" db="EMBL/GenBank/DDBJ databases">
        <title>Draft Genome Sequence of Cumin Blight Pathogen Alternaria burnsii.</title>
        <authorList>
            <person name="Feng Z."/>
        </authorList>
    </citation>
    <scope>NUCLEOTIDE SEQUENCE</scope>
    <source>
        <strain evidence="2">CBS107.38</strain>
    </source>
</reference>
<organism evidence="2 3">
    <name type="scientific">Alternaria burnsii</name>
    <dbReference type="NCBI Taxonomy" id="1187904"/>
    <lineage>
        <taxon>Eukaryota</taxon>
        <taxon>Fungi</taxon>
        <taxon>Dikarya</taxon>
        <taxon>Ascomycota</taxon>
        <taxon>Pezizomycotina</taxon>
        <taxon>Dothideomycetes</taxon>
        <taxon>Pleosporomycetidae</taxon>
        <taxon>Pleosporales</taxon>
        <taxon>Pleosporineae</taxon>
        <taxon>Pleosporaceae</taxon>
        <taxon>Alternaria</taxon>
        <taxon>Alternaria sect. Alternaria</taxon>
    </lineage>
</organism>
<feature type="compositionally biased region" description="Low complexity" evidence="1">
    <location>
        <begin position="55"/>
        <end position="66"/>
    </location>
</feature>
<feature type="region of interest" description="Disordered" evidence="1">
    <location>
        <begin position="35"/>
        <end position="70"/>
    </location>
</feature>